<name>A0A2T4T005_STAGA</name>
<dbReference type="PANTHER" id="PTHR43252:SF2">
    <property type="entry name" value="TRANSCRIPTION REGULATOR, PADR-LIKE FAMILY"/>
    <property type="match status" value="1"/>
</dbReference>
<organism evidence="2 3">
    <name type="scientific">Staphylococcus gallinarum</name>
    <dbReference type="NCBI Taxonomy" id="1293"/>
    <lineage>
        <taxon>Bacteria</taxon>
        <taxon>Bacillati</taxon>
        <taxon>Bacillota</taxon>
        <taxon>Bacilli</taxon>
        <taxon>Bacillales</taxon>
        <taxon>Staphylococcaceae</taxon>
        <taxon>Staphylococcus</taxon>
    </lineage>
</organism>
<dbReference type="InterPro" id="IPR036388">
    <property type="entry name" value="WH-like_DNA-bd_sf"/>
</dbReference>
<dbReference type="Pfam" id="PF03551">
    <property type="entry name" value="PadR"/>
    <property type="match status" value="1"/>
</dbReference>
<gene>
    <name evidence="2" type="ORF">BUZ01_03125</name>
</gene>
<dbReference type="AlphaFoldDB" id="A0A2T4T005"/>
<feature type="domain" description="Transcription regulator PadR N-terminal" evidence="1">
    <location>
        <begin position="55"/>
        <end position="123"/>
    </location>
</feature>
<evidence type="ECO:0000259" key="1">
    <source>
        <dbReference type="Pfam" id="PF03551"/>
    </source>
</evidence>
<dbReference type="PANTHER" id="PTHR43252">
    <property type="entry name" value="TRANSCRIPTIONAL REGULATOR YQJI"/>
    <property type="match status" value="1"/>
</dbReference>
<dbReference type="RefSeq" id="WP_107526858.1">
    <property type="nucleotide sequence ID" value="NZ_JAIBNU010000006.1"/>
</dbReference>
<dbReference type="Proteomes" id="UP000283576">
    <property type="component" value="Unassembled WGS sequence"/>
</dbReference>
<dbReference type="EMBL" id="QXRZ01000002">
    <property type="protein sequence ID" value="RIL43626.1"/>
    <property type="molecule type" value="Genomic_DNA"/>
</dbReference>
<dbReference type="InterPro" id="IPR005149">
    <property type="entry name" value="Tscrpt_reg_PadR_N"/>
</dbReference>
<comment type="caution">
    <text evidence="2">The sequence shown here is derived from an EMBL/GenBank/DDBJ whole genome shotgun (WGS) entry which is preliminary data.</text>
</comment>
<dbReference type="InterPro" id="IPR036390">
    <property type="entry name" value="WH_DNA-bd_sf"/>
</dbReference>
<dbReference type="Gene3D" id="1.10.10.10">
    <property type="entry name" value="Winged helix-like DNA-binding domain superfamily/Winged helix DNA-binding domain"/>
    <property type="match status" value="1"/>
</dbReference>
<dbReference type="SUPFAM" id="SSF46785">
    <property type="entry name" value="Winged helix' DNA-binding domain"/>
    <property type="match status" value="1"/>
</dbReference>
<reference evidence="2 3" key="1">
    <citation type="journal article" date="2016" name="Front. Microbiol.">
        <title>Comprehensive Phylogenetic Analysis of Bovine Non-aureus Staphylococci Species Based on Whole-Genome Sequencing.</title>
        <authorList>
            <person name="Naushad S."/>
            <person name="Barkema H.W."/>
            <person name="Luby C."/>
            <person name="Condas L.A."/>
            <person name="Nobrega D.B."/>
            <person name="Carson D.A."/>
            <person name="De Buck J."/>
        </authorList>
    </citation>
    <scope>NUCLEOTIDE SEQUENCE [LARGE SCALE GENOMIC DNA]</scope>
    <source>
        <strain evidence="2 3">SNUC 1388</strain>
    </source>
</reference>
<evidence type="ECO:0000313" key="2">
    <source>
        <dbReference type="EMBL" id="RIL43626.1"/>
    </source>
</evidence>
<accession>A0A2T4T005</accession>
<sequence>MFRRHFHKRHAHFAHKMMNREDFGFGRGMDGFDPRAMAAMGKERFFKKGNLQFVILKMLQQESKHGYQIIKDLEEQFKGFYSPSPGSVYPILQMLEDREFVSISKDGKKKVYTITEEGQTFLNENMNDAMLTRLEQLKHMDFDKMQESRAQLQDLFRTFMLKSKASFNDEEKKRKFNEFVERTKKELEDLY</sequence>
<evidence type="ECO:0000313" key="3">
    <source>
        <dbReference type="Proteomes" id="UP000283576"/>
    </source>
</evidence>
<protein>
    <submittedName>
        <fullName evidence="2">PadR family transcriptional regulator</fullName>
    </submittedName>
</protein>
<proteinExistence type="predicted"/>